<reference evidence="3 4" key="1">
    <citation type="submission" date="2020-04" db="EMBL/GenBank/DDBJ databases">
        <title>Azohydromonas sp. isolated from soil.</title>
        <authorList>
            <person name="Dahal R.H."/>
        </authorList>
    </citation>
    <scope>NUCLEOTIDE SEQUENCE [LARGE SCALE GENOMIC DNA]</scope>
    <source>
        <strain evidence="3 4">G-1-1-14</strain>
    </source>
</reference>
<evidence type="ECO:0000259" key="2">
    <source>
        <dbReference type="Pfam" id="PF10816"/>
    </source>
</evidence>
<feature type="region of interest" description="Disordered" evidence="1">
    <location>
        <begin position="35"/>
        <end position="70"/>
    </location>
</feature>
<dbReference type="Pfam" id="PF10816">
    <property type="entry name" value="DUF2760"/>
    <property type="match status" value="1"/>
</dbReference>
<evidence type="ECO:0000313" key="3">
    <source>
        <dbReference type="EMBL" id="NML13598.1"/>
    </source>
</evidence>
<proteinExistence type="predicted"/>
<protein>
    <submittedName>
        <fullName evidence="3">DUF2760 domain-containing protein</fullName>
    </submittedName>
</protein>
<dbReference type="EMBL" id="JABBFW010000001">
    <property type="protein sequence ID" value="NML13598.1"/>
    <property type="molecule type" value="Genomic_DNA"/>
</dbReference>
<accession>A0A848F3G3</accession>
<feature type="domain" description="DUF2760" evidence="2">
    <location>
        <begin position="87"/>
        <end position="209"/>
    </location>
</feature>
<name>A0A848F3G3_9BURK</name>
<feature type="compositionally biased region" description="Pro residues" evidence="1">
    <location>
        <begin position="42"/>
        <end position="70"/>
    </location>
</feature>
<organism evidence="3 4">
    <name type="scientific">Azohydromonas caseinilytica</name>
    <dbReference type="NCBI Taxonomy" id="2728836"/>
    <lineage>
        <taxon>Bacteria</taxon>
        <taxon>Pseudomonadati</taxon>
        <taxon>Pseudomonadota</taxon>
        <taxon>Betaproteobacteria</taxon>
        <taxon>Burkholderiales</taxon>
        <taxon>Sphaerotilaceae</taxon>
        <taxon>Azohydromonas</taxon>
    </lineage>
</organism>
<evidence type="ECO:0000256" key="1">
    <source>
        <dbReference type="SAM" id="MobiDB-lite"/>
    </source>
</evidence>
<dbReference type="InterPro" id="IPR021212">
    <property type="entry name" value="DUF2760"/>
</dbReference>
<sequence>MPTPSQDQKPSFLRRIPMAFGAFFSLLGNADKAARYERLDEPPAPAPTPVAPPPPAPVAAPKPAPAPVPKPAPVPAPAPVVLRESGPDAALQLLALLQREARFIDFMQEDLAGHADADIGAAVRVVHAGCRKVLQEHFRIEPVRSENEGSRVTLQPGFDASLVKLTGNVVGQPPFTGTLSHRGWRVSEVKLPKLAEKHDARVLAQAEVEL</sequence>
<evidence type="ECO:0000313" key="4">
    <source>
        <dbReference type="Proteomes" id="UP000574067"/>
    </source>
</evidence>
<dbReference type="AlphaFoldDB" id="A0A848F3G3"/>
<gene>
    <name evidence="3" type="ORF">HHL10_01205</name>
</gene>
<dbReference type="RefSeq" id="WP_169158513.1">
    <property type="nucleotide sequence ID" value="NZ_JABBFW010000001.1"/>
</dbReference>
<dbReference type="Proteomes" id="UP000574067">
    <property type="component" value="Unassembled WGS sequence"/>
</dbReference>
<comment type="caution">
    <text evidence="3">The sequence shown here is derived from an EMBL/GenBank/DDBJ whole genome shotgun (WGS) entry which is preliminary data.</text>
</comment>
<keyword evidence="4" id="KW-1185">Reference proteome</keyword>